<protein>
    <submittedName>
        <fullName evidence="11">Exosome nuclease subunit</fullName>
    </submittedName>
</protein>
<evidence type="ECO:0000256" key="1">
    <source>
        <dbReference type="ARBA" id="ARBA00004123"/>
    </source>
</evidence>
<proteinExistence type="inferred from homology"/>
<evidence type="ECO:0000256" key="7">
    <source>
        <dbReference type="ARBA" id="ARBA00023242"/>
    </source>
</evidence>
<accession>A0A9W7ZSU4</accession>
<dbReference type="GO" id="GO:0071035">
    <property type="term" value="P:nuclear polyadenylation-dependent rRNA catabolic process"/>
    <property type="evidence" value="ECO:0007669"/>
    <property type="project" value="TreeGrafter"/>
</dbReference>
<dbReference type="GO" id="GO:0071037">
    <property type="term" value="P:nuclear polyadenylation-dependent snRNA catabolic process"/>
    <property type="evidence" value="ECO:0007669"/>
    <property type="project" value="TreeGrafter"/>
</dbReference>
<dbReference type="FunFam" id="3.30.420.10:FF:000059">
    <property type="entry name" value="Exosome complex exonuclease Rrp6"/>
    <property type="match status" value="1"/>
</dbReference>
<dbReference type="Gene3D" id="1.10.150.80">
    <property type="entry name" value="HRDC domain"/>
    <property type="match status" value="1"/>
</dbReference>
<dbReference type="GO" id="GO:0003727">
    <property type="term" value="F:single-stranded RNA binding"/>
    <property type="evidence" value="ECO:0007669"/>
    <property type="project" value="TreeGrafter"/>
</dbReference>
<evidence type="ECO:0000256" key="9">
    <source>
        <dbReference type="SAM" id="MobiDB-lite"/>
    </source>
</evidence>
<dbReference type="AlphaFoldDB" id="A0A9W7ZSU4"/>
<feature type="region of interest" description="Disordered" evidence="9">
    <location>
        <begin position="745"/>
        <end position="789"/>
    </location>
</feature>
<dbReference type="PANTHER" id="PTHR12124">
    <property type="entry name" value="POLYMYOSITIS/SCLERODERMA AUTOANTIGEN-RELATED"/>
    <property type="match status" value="1"/>
</dbReference>
<dbReference type="EMBL" id="JANBPT010000810">
    <property type="protein sequence ID" value="KAJ1912686.1"/>
    <property type="molecule type" value="Genomic_DNA"/>
</dbReference>
<dbReference type="PANTHER" id="PTHR12124:SF47">
    <property type="entry name" value="EXOSOME COMPONENT 10"/>
    <property type="match status" value="1"/>
</dbReference>
<dbReference type="GO" id="GO:0071051">
    <property type="term" value="P:poly(A)-dependent snoRNA 3'-end processing"/>
    <property type="evidence" value="ECO:0007669"/>
    <property type="project" value="TreeGrafter"/>
</dbReference>
<keyword evidence="2" id="KW-0698">rRNA processing</keyword>
<organism evidence="11 12">
    <name type="scientific">Tieghemiomyces parasiticus</name>
    <dbReference type="NCBI Taxonomy" id="78921"/>
    <lineage>
        <taxon>Eukaryota</taxon>
        <taxon>Fungi</taxon>
        <taxon>Fungi incertae sedis</taxon>
        <taxon>Zoopagomycota</taxon>
        <taxon>Kickxellomycotina</taxon>
        <taxon>Dimargaritomycetes</taxon>
        <taxon>Dimargaritales</taxon>
        <taxon>Dimargaritaceae</taxon>
        <taxon>Tieghemiomyces</taxon>
    </lineage>
</organism>
<evidence type="ECO:0000313" key="12">
    <source>
        <dbReference type="Proteomes" id="UP001150569"/>
    </source>
</evidence>
<dbReference type="Pfam" id="PF00570">
    <property type="entry name" value="HRDC"/>
    <property type="match status" value="1"/>
</dbReference>
<dbReference type="Pfam" id="PF08066">
    <property type="entry name" value="PMC2NT"/>
    <property type="match status" value="1"/>
</dbReference>
<dbReference type="FunFam" id="1.10.150.80:FF:000001">
    <property type="entry name" value="Putative exosome component 10"/>
    <property type="match status" value="1"/>
</dbReference>
<evidence type="ECO:0000256" key="5">
    <source>
        <dbReference type="ARBA" id="ARBA00022835"/>
    </source>
</evidence>
<evidence type="ECO:0000256" key="6">
    <source>
        <dbReference type="ARBA" id="ARBA00022839"/>
    </source>
</evidence>
<dbReference type="Gene3D" id="3.30.420.10">
    <property type="entry name" value="Ribonuclease H-like superfamily/Ribonuclease H"/>
    <property type="match status" value="1"/>
</dbReference>
<dbReference type="GO" id="GO:0005730">
    <property type="term" value="C:nucleolus"/>
    <property type="evidence" value="ECO:0007669"/>
    <property type="project" value="TreeGrafter"/>
</dbReference>
<dbReference type="SUPFAM" id="SSF47819">
    <property type="entry name" value="HRDC-like"/>
    <property type="match status" value="1"/>
</dbReference>
<dbReference type="SMART" id="SM00474">
    <property type="entry name" value="35EXOc"/>
    <property type="match status" value="1"/>
</dbReference>
<dbReference type="SUPFAM" id="SSF53098">
    <property type="entry name" value="Ribonuclease H-like"/>
    <property type="match status" value="1"/>
</dbReference>
<dbReference type="InterPro" id="IPR049559">
    <property type="entry name" value="Rrp6p-like_exo"/>
</dbReference>
<name>A0A9W7ZSU4_9FUNG</name>
<keyword evidence="3" id="KW-0540">Nuclease</keyword>
<dbReference type="InterPro" id="IPR044876">
    <property type="entry name" value="HRDC_dom_sf"/>
</dbReference>
<reference evidence="11" key="1">
    <citation type="submission" date="2022-07" db="EMBL/GenBank/DDBJ databases">
        <title>Phylogenomic reconstructions and comparative analyses of Kickxellomycotina fungi.</title>
        <authorList>
            <person name="Reynolds N.K."/>
            <person name="Stajich J.E."/>
            <person name="Barry K."/>
            <person name="Grigoriev I.V."/>
            <person name="Crous P."/>
            <person name="Smith M.E."/>
        </authorList>
    </citation>
    <scope>NUCLEOTIDE SEQUENCE</scope>
    <source>
        <strain evidence="11">RSA 861</strain>
    </source>
</reference>
<dbReference type="Proteomes" id="UP001150569">
    <property type="component" value="Unassembled WGS sequence"/>
</dbReference>
<evidence type="ECO:0000256" key="8">
    <source>
        <dbReference type="ARBA" id="ARBA00043957"/>
    </source>
</evidence>
<dbReference type="InterPro" id="IPR010997">
    <property type="entry name" value="HRDC-like_sf"/>
</dbReference>
<dbReference type="InterPro" id="IPR012588">
    <property type="entry name" value="Exosome-assoc_fac_Rrp6_N"/>
</dbReference>
<keyword evidence="4" id="KW-0378">Hydrolase</keyword>
<evidence type="ECO:0000256" key="2">
    <source>
        <dbReference type="ARBA" id="ARBA00022552"/>
    </source>
</evidence>
<dbReference type="GO" id="GO:0000166">
    <property type="term" value="F:nucleotide binding"/>
    <property type="evidence" value="ECO:0007669"/>
    <property type="project" value="InterPro"/>
</dbReference>
<evidence type="ECO:0000259" key="10">
    <source>
        <dbReference type="PROSITE" id="PS50967"/>
    </source>
</evidence>
<dbReference type="InterPro" id="IPR036397">
    <property type="entry name" value="RNaseH_sf"/>
</dbReference>
<keyword evidence="5" id="KW-0271">Exosome</keyword>
<gene>
    <name evidence="11" type="primary">RRP6_2</name>
    <name evidence="11" type="ORF">IWQ60_009550</name>
</gene>
<dbReference type="InterPro" id="IPR002121">
    <property type="entry name" value="HRDC_dom"/>
</dbReference>
<dbReference type="GO" id="GO:0000467">
    <property type="term" value="P:exonucleolytic trimming to generate mature 3'-end of 5.8S rRNA from tricistronic rRNA transcript (SSU-rRNA, 5.8S rRNA, LSU-rRNA)"/>
    <property type="evidence" value="ECO:0007669"/>
    <property type="project" value="InterPro"/>
</dbReference>
<dbReference type="GO" id="GO:0071039">
    <property type="term" value="P:nuclear polyadenylation-dependent CUT catabolic process"/>
    <property type="evidence" value="ECO:0007669"/>
    <property type="project" value="TreeGrafter"/>
</dbReference>
<dbReference type="CDD" id="cd06147">
    <property type="entry name" value="Rrp6p_like_exo"/>
    <property type="match status" value="1"/>
</dbReference>
<keyword evidence="6" id="KW-0269">Exonuclease</keyword>
<dbReference type="PROSITE" id="PS50967">
    <property type="entry name" value="HRDC"/>
    <property type="match status" value="1"/>
</dbReference>
<evidence type="ECO:0000256" key="3">
    <source>
        <dbReference type="ARBA" id="ARBA00022722"/>
    </source>
</evidence>
<dbReference type="InterPro" id="IPR002562">
    <property type="entry name" value="3'-5'_exonuclease_dom"/>
</dbReference>
<dbReference type="Pfam" id="PF01612">
    <property type="entry name" value="DNA_pol_A_exo1"/>
    <property type="match status" value="1"/>
</dbReference>
<dbReference type="GO" id="GO:0000175">
    <property type="term" value="F:3'-5'-RNA exonuclease activity"/>
    <property type="evidence" value="ECO:0007669"/>
    <property type="project" value="InterPro"/>
</dbReference>
<feature type="domain" description="HRDC" evidence="10">
    <location>
        <begin position="460"/>
        <end position="540"/>
    </location>
</feature>
<sequence>MATSNSVPDPREDLEGFTKSLFSGLVGLTKLCNMLPTRDLTFYRTIDNGFAGQLDACSAELLGLGNRLMAFTSPEAARPYENIDDVCTRYHTAVDVVDGLLEKVDTALDELRTGGKPTADRPAGLAQSAPIVTKVKAAGKDRLDYRLIHAQNIARPQLKFKDPIDNSAKTPFVPKLVSKVHAQVPLEPSWITNPEDPTAPLPHPYAHEITHLDYPATLFEVREPLPYHPFDTTAATWVDTADSVAAMLAKLREAPELAVDLEHHSHRSFQGFTCLMQISTRDEDFLVDTLAVREHLQTLNEVFADPQIVKVFHGAESDILWLQRDFGIYVVGLFDTYHASNVLHYAHHSLAYLLDHFCQVTADKRYQLADWRIRPLPAPMAEYARSDTHYLLYIYDCMRNELLTKNGPIETEGRRRIEVTLQRSAETALRTYVKEPYDAEHGDGESGWRHLLHRYSRPLRPQQFAVLRALHAWRDDMARQEDESTRYVLPGHMLLMLANQMPTEAATLIGLCNPTPPLVRMYAAELAALIARIRATNPSATDANGGASSTAASIPAGPSHIRFGSDVASAAAGSTIDPSGTANDLTLLSPEALLMRFSAKVLDPTAAVLDRLNSAVLASATVGEKPEAGSMATTQCSLLASLSHARLDRRPTPVTSATNQRVADEIRAHLTLEMPAAAPEADFKEADEDDEMEEAVEEVEEEEEVAEEEVSPPVNQTKDDTMVIADLVSRERYGIRKVRELDNRTAKSRPEITLDDAPDFLANTFGTTRPREETETQVPVAKRSKVKKQ</sequence>
<dbReference type="OrthoDB" id="2250022at2759"/>
<dbReference type="SMART" id="SM00341">
    <property type="entry name" value="HRDC"/>
    <property type="match status" value="1"/>
</dbReference>
<dbReference type="GO" id="GO:0071038">
    <property type="term" value="P:TRAMP-dependent tRNA surveillance pathway"/>
    <property type="evidence" value="ECO:0007669"/>
    <property type="project" value="TreeGrafter"/>
</dbReference>
<dbReference type="InterPro" id="IPR012337">
    <property type="entry name" value="RNaseH-like_sf"/>
</dbReference>
<dbReference type="GO" id="GO:0071036">
    <property type="term" value="P:nuclear polyadenylation-dependent snoRNA catabolic process"/>
    <property type="evidence" value="ECO:0007669"/>
    <property type="project" value="TreeGrafter"/>
</dbReference>
<dbReference type="GO" id="GO:0000176">
    <property type="term" value="C:nuclear exosome (RNase complex)"/>
    <property type="evidence" value="ECO:0007669"/>
    <property type="project" value="InterPro"/>
</dbReference>
<dbReference type="GO" id="GO:0071040">
    <property type="term" value="P:nuclear polyadenylation-dependent antisense transcript catabolic process"/>
    <property type="evidence" value="ECO:0007669"/>
    <property type="project" value="TreeGrafter"/>
</dbReference>
<dbReference type="InterPro" id="IPR045092">
    <property type="entry name" value="Rrp6-like"/>
</dbReference>
<evidence type="ECO:0000313" key="11">
    <source>
        <dbReference type="EMBL" id="KAJ1912686.1"/>
    </source>
</evidence>
<comment type="caution">
    <text evidence="11">The sequence shown here is derived from an EMBL/GenBank/DDBJ whole genome shotgun (WGS) entry which is preliminary data.</text>
</comment>
<comment type="similarity">
    <text evidence="8">Belongs to the exosome component 10/RRP6 family.</text>
</comment>
<comment type="subcellular location">
    <subcellularLocation>
        <location evidence="1">Nucleus</location>
    </subcellularLocation>
</comment>
<keyword evidence="12" id="KW-1185">Reference proteome</keyword>
<keyword evidence="7" id="KW-0539">Nucleus</keyword>
<evidence type="ECO:0000256" key="4">
    <source>
        <dbReference type="ARBA" id="ARBA00022801"/>
    </source>
</evidence>
<dbReference type="GO" id="GO:0071044">
    <property type="term" value="P:histone mRNA catabolic process"/>
    <property type="evidence" value="ECO:0007669"/>
    <property type="project" value="TreeGrafter"/>
</dbReference>